<accession>A0A4R3NR49</accession>
<comment type="caution">
    <text evidence="2">The sequence shown here is derived from an EMBL/GenBank/DDBJ whole genome shotgun (WGS) entry which is preliminary data.</text>
</comment>
<dbReference type="AlphaFoldDB" id="A0A4R3NR49"/>
<dbReference type="InterPro" id="IPR002931">
    <property type="entry name" value="Transglutaminase-like"/>
</dbReference>
<dbReference type="EMBL" id="SMAR01000017">
    <property type="protein sequence ID" value="TCT37629.1"/>
    <property type="molecule type" value="Genomic_DNA"/>
</dbReference>
<dbReference type="GO" id="GO:0008233">
    <property type="term" value="F:peptidase activity"/>
    <property type="evidence" value="ECO:0007669"/>
    <property type="project" value="UniProtKB-KW"/>
</dbReference>
<keyword evidence="2" id="KW-0378">Hydrolase</keyword>
<dbReference type="SMART" id="SM00460">
    <property type="entry name" value="TGc"/>
    <property type="match status" value="1"/>
</dbReference>
<feature type="domain" description="Transglutaminase-like" evidence="1">
    <location>
        <begin position="157"/>
        <end position="221"/>
    </location>
</feature>
<dbReference type="OrthoDB" id="9804023at2"/>
<dbReference type="Pfam" id="PF08379">
    <property type="entry name" value="Bact_transglu_N"/>
    <property type="match status" value="1"/>
</dbReference>
<dbReference type="RefSeq" id="WP_132311782.1">
    <property type="nucleotide sequence ID" value="NZ_SMAR01000017.1"/>
</dbReference>
<proteinExistence type="predicted"/>
<keyword evidence="2" id="KW-0645">Protease</keyword>
<evidence type="ECO:0000313" key="3">
    <source>
        <dbReference type="Proteomes" id="UP000295097"/>
    </source>
</evidence>
<sequence length="272" mass="29550">MLLNINHVTEYSYDEPVQFSLQRIRLTPVSSASQTVQDWSVAIEGATSEAAYTDQYGNHVRLVSADGEQKSVRLVASGIVETRDTDGIFGPAAGDVPLWLYLRQTPLTGNGEHVQSLVESLQGETDLARLHDLMARLYNAMTFKPGTTTVQTTAEEALKAQSGVCQDYAHIVVTCARQMKIPARYVSGYLFMSETTHQTASHAWAECYLEGLGWVGFDAANKVCPDERYVRLACGLDYTEAAPISGMTIGGGSESLAVNLQVASQSQSQSQS</sequence>
<keyword evidence="3" id="KW-1185">Reference proteome</keyword>
<organism evidence="2 3">
    <name type="scientific">Martelella mediterranea</name>
    <dbReference type="NCBI Taxonomy" id="293089"/>
    <lineage>
        <taxon>Bacteria</taxon>
        <taxon>Pseudomonadati</taxon>
        <taxon>Pseudomonadota</taxon>
        <taxon>Alphaproteobacteria</taxon>
        <taxon>Hyphomicrobiales</taxon>
        <taxon>Aurantimonadaceae</taxon>
        <taxon>Martelella</taxon>
    </lineage>
</organism>
<dbReference type="PANTHER" id="PTHR33490">
    <property type="entry name" value="BLR5614 PROTEIN-RELATED"/>
    <property type="match status" value="1"/>
</dbReference>
<dbReference type="GO" id="GO:0006508">
    <property type="term" value="P:proteolysis"/>
    <property type="evidence" value="ECO:0007669"/>
    <property type="project" value="UniProtKB-KW"/>
</dbReference>
<dbReference type="InterPro" id="IPR038765">
    <property type="entry name" value="Papain-like_cys_pep_sf"/>
</dbReference>
<dbReference type="Pfam" id="PF01841">
    <property type="entry name" value="Transglut_core"/>
    <property type="match status" value="1"/>
</dbReference>
<reference evidence="2 3" key="1">
    <citation type="submission" date="2019-03" db="EMBL/GenBank/DDBJ databases">
        <title>Freshwater and sediment microbial communities from various areas in North America, analyzing microbe dynamics in response to fracking.</title>
        <authorList>
            <person name="Lamendella R."/>
        </authorList>
    </citation>
    <scope>NUCLEOTIDE SEQUENCE [LARGE SCALE GENOMIC DNA]</scope>
    <source>
        <strain evidence="2 3">175.2</strain>
    </source>
</reference>
<dbReference type="SUPFAM" id="SSF54001">
    <property type="entry name" value="Cysteine proteinases"/>
    <property type="match status" value="1"/>
</dbReference>
<gene>
    <name evidence="2" type="ORF">EDC90_101719</name>
</gene>
<evidence type="ECO:0000259" key="1">
    <source>
        <dbReference type="SMART" id="SM00460"/>
    </source>
</evidence>
<dbReference type="Gene3D" id="3.10.620.30">
    <property type="match status" value="1"/>
</dbReference>
<evidence type="ECO:0000313" key="2">
    <source>
        <dbReference type="EMBL" id="TCT37629.1"/>
    </source>
</evidence>
<dbReference type="Proteomes" id="UP000295097">
    <property type="component" value="Unassembled WGS sequence"/>
</dbReference>
<dbReference type="PANTHER" id="PTHR33490:SF6">
    <property type="entry name" value="SLL1049 PROTEIN"/>
    <property type="match status" value="1"/>
</dbReference>
<dbReference type="InterPro" id="IPR013589">
    <property type="entry name" value="Bac_transglu_N"/>
</dbReference>
<name>A0A4R3NR49_9HYPH</name>
<protein>
    <submittedName>
        <fullName evidence="2">Transglutaminase-like putative cysteine protease</fullName>
    </submittedName>
</protein>